<protein>
    <submittedName>
        <fullName evidence="2 4">Uncharacterized protein</fullName>
    </submittedName>
</protein>
<dbReference type="AlphaFoldDB" id="A0A6A6Y755"/>
<gene>
    <name evidence="2 4" type="ORF">BDZ99DRAFT_467468</name>
</gene>
<dbReference type="EMBL" id="MU003713">
    <property type="protein sequence ID" value="KAF2804429.1"/>
    <property type="molecule type" value="Genomic_DNA"/>
</dbReference>
<keyword evidence="1" id="KW-0175">Coiled coil</keyword>
<dbReference type="Proteomes" id="UP000504636">
    <property type="component" value="Unplaced"/>
</dbReference>
<accession>A0A6A6Y755</accession>
<proteinExistence type="predicted"/>
<sequence length="495" mass="57070">MSTIPTHRPSAEANLQEVADLMDEIYSTLAKMRYMPASAIKRAPHTNPGINLTLAAECSLDPLVIRLHQLLPYVDKTEVESPDFIHGGEFADFRAEDDVRQSRDPLYSGWESNGGKGDWDGEDGEYIRPWVTPLSMMGNHQSVLIYDARKHRIWIIDQESGWSTDRALRGVEAGEPVSANRMNYDHVPSRPAGDVLRDVVARYMSLEEIPGGGEHSPGFWEEALRALYRKCGWPGSFDSDAFEVERVRMDARDRCKYFFEEPLREVETLKSWGKYADRRAERLRHDLGLAETDDQRYSIEFALRKEEYKDQRRVRDLLKAEEKAERLCPGGVCLPDEDLPLWELRELESVLESQHSSISGTRNWIASKDTTAEQKEDFRKSLKIQEAKLIFDETAVRSSRNEVDRLCAERGCRPLPRHGEREREQERVARSKEILVQEKEHLALIKQWMRELRSNAVTTKNEMEEELEMVKKGIKSLEASILQSEKYYADKGDPL</sequence>
<dbReference type="GeneID" id="54461918"/>
<reference evidence="4" key="2">
    <citation type="submission" date="2020-04" db="EMBL/GenBank/DDBJ databases">
        <authorList>
            <consortium name="NCBI Genome Project"/>
        </authorList>
    </citation>
    <scope>NUCLEOTIDE SEQUENCE</scope>
    <source>
        <strain evidence="4">CBS 304.34</strain>
    </source>
</reference>
<evidence type="ECO:0000313" key="4">
    <source>
        <dbReference type="RefSeq" id="XP_033571393.1"/>
    </source>
</evidence>
<name>A0A6A6Y755_9PEZI</name>
<reference evidence="2 4" key="1">
    <citation type="journal article" date="2020" name="Stud. Mycol.">
        <title>101 Dothideomycetes genomes: a test case for predicting lifestyles and emergence of pathogens.</title>
        <authorList>
            <person name="Haridas S."/>
            <person name="Albert R."/>
            <person name="Binder M."/>
            <person name="Bloem J."/>
            <person name="Labutti K."/>
            <person name="Salamov A."/>
            <person name="Andreopoulos B."/>
            <person name="Baker S."/>
            <person name="Barry K."/>
            <person name="Bills G."/>
            <person name="Bluhm B."/>
            <person name="Cannon C."/>
            <person name="Castanera R."/>
            <person name="Culley D."/>
            <person name="Daum C."/>
            <person name="Ezra D."/>
            <person name="Gonzalez J."/>
            <person name="Henrissat B."/>
            <person name="Kuo A."/>
            <person name="Liang C."/>
            <person name="Lipzen A."/>
            <person name="Lutzoni F."/>
            <person name="Magnuson J."/>
            <person name="Mondo S."/>
            <person name="Nolan M."/>
            <person name="Ohm R."/>
            <person name="Pangilinan J."/>
            <person name="Park H.-J."/>
            <person name="Ramirez L."/>
            <person name="Alfaro M."/>
            <person name="Sun H."/>
            <person name="Tritt A."/>
            <person name="Yoshinaga Y."/>
            <person name="Zwiers L.-H."/>
            <person name="Turgeon B."/>
            <person name="Goodwin S."/>
            <person name="Spatafora J."/>
            <person name="Crous P."/>
            <person name="Grigoriev I."/>
        </authorList>
    </citation>
    <scope>NUCLEOTIDE SEQUENCE</scope>
    <source>
        <strain evidence="2 4">CBS 304.34</strain>
    </source>
</reference>
<feature type="coiled-coil region" evidence="1">
    <location>
        <begin position="449"/>
        <end position="480"/>
    </location>
</feature>
<keyword evidence="3" id="KW-1185">Reference proteome</keyword>
<evidence type="ECO:0000313" key="3">
    <source>
        <dbReference type="Proteomes" id="UP000504636"/>
    </source>
</evidence>
<evidence type="ECO:0000313" key="2">
    <source>
        <dbReference type="EMBL" id="KAF2804429.1"/>
    </source>
</evidence>
<evidence type="ECO:0000256" key="1">
    <source>
        <dbReference type="SAM" id="Coils"/>
    </source>
</evidence>
<dbReference type="OrthoDB" id="5327951at2759"/>
<reference evidence="4" key="3">
    <citation type="submission" date="2025-04" db="UniProtKB">
        <authorList>
            <consortium name="RefSeq"/>
        </authorList>
    </citation>
    <scope>IDENTIFICATION</scope>
    <source>
        <strain evidence="4">CBS 304.34</strain>
    </source>
</reference>
<dbReference type="RefSeq" id="XP_033571393.1">
    <property type="nucleotide sequence ID" value="XM_033721025.1"/>
</dbReference>
<organism evidence="2">
    <name type="scientific">Mytilinidion resinicola</name>
    <dbReference type="NCBI Taxonomy" id="574789"/>
    <lineage>
        <taxon>Eukaryota</taxon>
        <taxon>Fungi</taxon>
        <taxon>Dikarya</taxon>
        <taxon>Ascomycota</taxon>
        <taxon>Pezizomycotina</taxon>
        <taxon>Dothideomycetes</taxon>
        <taxon>Pleosporomycetidae</taxon>
        <taxon>Mytilinidiales</taxon>
        <taxon>Mytilinidiaceae</taxon>
        <taxon>Mytilinidion</taxon>
    </lineage>
</organism>